<evidence type="ECO:0000259" key="2">
    <source>
        <dbReference type="Pfam" id="PF01757"/>
    </source>
</evidence>
<feature type="transmembrane region" description="Helical" evidence="1">
    <location>
        <begin position="245"/>
        <end position="267"/>
    </location>
</feature>
<keyword evidence="4" id="KW-0808">Transferase</keyword>
<feature type="domain" description="Acyltransferase 3" evidence="2">
    <location>
        <begin position="9"/>
        <end position="327"/>
    </location>
</feature>
<dbReference type="InterPro" id="IPR002656">
    <property type="entry name" value="Acyl_transf_3_dom"/>
</dbReference>
<dbReference type="PANTHER" id="PTHR23028">
    <property type="entry name" value="ACETYLTRANSFERASE"/>
    <property type="match status" value="1"/>
</dbReference>
<accession>A0ABW3IWH7</accession>
<keyword evidence="1" id="KW-0812">Transmembrane</keyword>
<reference evidence="5" key="1">
    <citation type="journal article" date="2019" name="Int. J. Syst. Evol. Microbiol.">
        <title>The Global Catalogue of Microorganisms (GCM) 10K type strain sequencing project: providing services to taxonomists for standard genome sequencing and annotation.</title>
        <authorList>
            <consortium name="The Broad Institute Genomics Platform"/>
            <consortium name="The Broad Institute Genome Sequencing Center for Infectious Disease"/>
            <person name="Wu L."/>
            <person name="Ma J."/>
        </authorList>
    </citation>
    <scope>NUCLEOTIDE SEQUENCE [LARGE SCALE GENOMIC DNA]</scope>
    <source>
        <strain evidence="5">CCUG 60524</strain>
    </source>
</reference>
<evidence type="ECO:0000313" key="4">
    <source>
        <dbReference type="EMBL" id="MFD0982523.1"/>
    </source>
</evidence>
<feature type="transmembrane region" description="Helical" evidence="1">
    <location>
        <begin position="73"/>
        <end position="94"/>
    </location>
</feature>
<dbReference type="Pfam" id="PF01757">
    <property type="entry name" value="Acyl_transf_3"/>
    <property type="match status" value="1"/>
</dbReference>
<feature type="transmembrane region" description="Helical" evidence="1">
    <location>
        <begin position="138"/>
        <end position="158"/>
    </location>
</feature>
<comment type="caution">
    <text evidence="4">The sequence shown here is derived from an EMBL/GenBank/DDBJ whole genome shotgun (WGS) entry which is preliminary data.</text>
</comment>
<feature type="transmembrane region" description="Helical" evidence="1">
    <location>
        <begin position="165"/>
        <end position="184"/>
    </location>
</feature>
<dbReference type="EMBL" id="JBHTJT010000056">
    <property type="protein sequence ID" value="MFD0982523.1"/>
    <property type="molecule type" value="Genomic_DNA"/>
</dbReference>
<feature type="transmembrane region" description="Helical" evidence="1">
    <location>
        <begin position="349"/>
        <end position="369"/>
    </location>
</feature>
<evidence type="ECO:0000259" key="3">
    <source>
        <dbReference type="Pfam" id="PF19040"/>
    </source>
</evidence>
<dbReference type="Pfam" id="PF19040">
    <property type="entry name" value="SGNH"/>
    <property type="match status" value="1"/>
</dbReference>
<keyword evidence="4" id="KW-0012">Acyltransferase</keyword>
<protein>
    <submittedName>
        <fullName evidence="4">Acyltransferase family protein</fullName>
        <ecNumber evidence="4">2.3.1.-</ecNumber>
    </submittedName>
</protein>
<feature type="transmembrane region" description="Helical" evidence="1">
    <location>
        <begin position="223"/>
        <end position="239"/>
    </location>
</feature>
<keyword evidence="1" id="KW-0472">Membrane</keyword>
<dbReference type="InterPro" id="IPR050879">
    <property type="entry name" value="Acyltransferase_3"/>
</dbReference>
<sequence length="671" mass="73215">MSVIRYRPDIDGLRSVAVLQVVFFHYGASAVSGGFIGVDVFFVISGFLITSILRREIEDGRFSILDFFERRVLRILPALFVSMTVIMVVATLLFTPEDLKNTALSAASATLFASNVLFFLEAGYFEAAAYSKPLLHTWSLAIEEQFYIIVPILLLLLARWGRRPVIWIGGLTLLSFALSVLTTAQMASAAYYLLPWRAWELGLGALLAYGVGPKLTDRGGREAAATLGIGLILYAALTFDRTTTFPGVAALAPTLGAALILHAGRFGPTVVSRMLSSMVPVWIGKMSYSLYLWHWPVVVFFVYATMSMPDLVEATVLFILSLGLAALSLRYVERPFRRPAGQIGQNRAVFWGAGGAMAGIISLSGAVVLSNGLPGRLPDELQGVAAFVHDRDPRIGECFRSKKRDRSWGTPCIYGATDAGPATIALWGDSFGPALIPALDTAGQSHGVPVALYAHDGCPGFPDFQVYWIGHDHDCTGYLDATIPEILNSSDIQMVVFTFRAQMYAHGWVDYGMGERDRRPLLIGPRSGPLAPDANRTSFFLDRLEAAIVSLQESGKRVALVYPIPEAGTRVPDMILRSSTWGGGFGEHVLSREVYDARTAEIVAGYDRIVADHDVLPIRLDQEVCGPESCRFTLENGTPFLRDSNHLSATAARQLAHLFDPVFAGLRHDDG</sequence>
<dbReference type="RefSeq" id="WP_386078599.1">
    <property type="nucleotide sequence ID" value="NZ_JBHTJT010000056.1"/>
</dbReference>
<evidence type="ECO:0000313" key="5">
    <source>
        <dbReference type="Proteomes" id="UP001597108"/>
    </source>
</evidence>
<dbReference type="EC" id="2.3.1.-" evidence="4"/>
<keyword evidence="5" id="KW-1185">Reference proteome</keyword>
<dbReference type="InterPro" id="IPR043968">
    <property type="entry name" value="SGNH"/>
</dbReference>
<feature type="transmembrane region" description="Helical" evidence="1">
    <location>
        <begin position="190"/>
        <end position="211"/>
    </location>
</feature>
<keyword evidence="1" id="KW-1133">Transmembrane helix</keyword>
<feature type="transmembrane region" description="Helical" evidence="1">
    <location>
        <begin position="311"/>
        <end position="329"/>
    </location>
</feature>
<evidence type="ECO:0000256" key="1">
    <source>
        <dbReference type="SAM" id="Phobius"/>
    </source>
</evidence>
<name>A0ABW3IWH7_9RHOB</name>
<dbReference type="Proteomes" id="UP001597108">
    <property type="component" value="Unassembled WGS sequence"/>
</dbReference>
<gene>
    <name evidence="4" type="ORF">ACFQ2S_23060</name>
</gene>
<organism evidence="4 5">
    <name type="scientific">Tropicimonas aquimaris</name>
    <dbReference type="NCBI Taxonomy" id="914152"/>
    <lineage>
        <taxon>Bacteria</taxon>
        <taxon>Pseudomonadati</taxon>
        <taxon>Pseudomonadota</taxon>
        <taxon>Alphaproteobacteria</taxon>
        <taxon>Rhodobacterales</taxon>
        <taxon>Roseobacteraceae</taxon>
        <taxon>Tropicimonas</taxon>
    </lineage>
</organism>
<proteinExistence type="predicted"/>
<dbReference type="PANTHER" id="PTHR23028:SF53">
    <property type="entry name" value="ACYL_TRANSF_3 DOMAIN-CONTAINING PROTEIN"/>
    <property type="match status" value="1"/>
</dbReference>
<dbReference type="GO" id="GO:0016746">
    <property type="term" value="F:acyltransferase activity"/>
    <property type="evidence" value="ECO:0007669"/>
    <property type="project" value="UniProtKB-KW"/>
</dbReference>
<feature type="transmembrane region" description="Helical" evidence="1">
    <location>
        <begin position="288"/>
        <end position="305"/>
    </location>
</feature>
<feature type="domain" description="SGNH" evidence="3">
    <location>
        <begin position="403"/>
        <end position="661"/>
    </location>
</feature>